<sequence length="91" mass="9976">MGPNMDTTINKIACAAKGWKLDHTLEETVAPSEEARPTLGPWTGFEPVRLETPRTPKHAWFHCTTVVETAGKMFVVQKPGRICGSLATRGI</sequence>
<comment type="caution">
    <text evidence="1">The sequence shown here is derived from an EMBL/GenBank/DDBJ whole genome shotgun (WGS) entry which is preliminary data.</text>
</comment>
<reference evidence="1 2" key="1">
    <citation type="submission" date="2019-05" db="EMBL/GenBank/DDBJ databases">
        <title>Another draft genome of Portunus trituberculatus and its Hox gene families provides insights of decapod evolution.</title>
        <authorList>
            <person name="Jeong J.-H."/>
            <person name="Song I."/>
            <person name="Kim S."/>
            <person name="Choi T."/>
            <person name="Kim D."/>
            <person name="Ryu S."/>
            <person name="Kim W."/>
        </authorList>
    </citation>
    <scope>NUCLEOTIDE SEQUENCE [LARGE SCALE GENOMIC DNA]</scope>
    <source>
        <tissue evidence="1">Muscle</tissue>
    </source>
</reference>
<organism evidence="1 2">
    <name type="scientific">Portunus trituberculatus</name>
    <name type="common">Swimming crab</name>
    <name type="synonym">Neptunus trituberculatus</name>
    <dbReference type="NCBI Taxonomy" id="210409"/>
    <lineage>
        <taxon>Eukaryota</taxon>
        <taxon>Metazoa</taxon>
        <taxon>Ecdysozoa</taxon>
        <taxon>Arthropoda</taxon>
        <taxon>Crustacea</taxon>
        <taxon>Multicrustacea</taxon>
        <taxon>Malacostraca</taxon>
        <taxon>Eumalacostraca</taxon>
        <taxon>Eucarida</taxon>
        <taxon>Decapoda</taxon>
        <taxon>Pleocyemata</taxon>
        <taxon>Brachyura</taxon>
        <taxon>Eubrachyura</taxon>
        <taxon>Portunoidea</taxon>
        <taxon>Portunidae</taxon>
        <taxon>Portuninae</taxon>
        <taxon>Portunus</taxon>
    </lineage>
</organism>
<accession>A0A5B7CXK4</accession>
<gene>
    <name evidence="1" type="ORF">E2C01_007219</name>
</gene>
<name>A0A5B7CXK4_PORTR</name>
<evidence type="ECO:0000313" key="1">
    <source>
        <dbReference type="EMBL" id="MPC14452.1"/>
    </source>
</evidence>
<proteinExistence type="predicted"/>
<dbReference type="OrthoDB" id="3066195at2759"/>
<dbReference type="Proteomes" id="UP000324222">
    <property type="component" value="Unassembled WGS sequence"/>
</dbReference>
<evidence type="ECO:0000313" key="2">
    <source>
        <dbReference type="Proteomes" id="UP000324222"/>
    </source>
</evidence>
<dbReference type="AlphaFoldDB" id="A0A5B7CXK4"/>
<protein>
    <submittedName>
        <fullName evidence="1">Uncharacterized protein</fullName>
    </submittedName>
</protein>
<dbReference type="EMBL" id="VSRR010000353">
    <property type="protein sequence ID" value="MPC14452.1"/>
    <property type="molecule type" value="Genomic_DNA"/>
</dbReference>
<keyword evidence="2" id="KW-1185">Reference proteome</keyword>